<dbReference type="AlphaFoldDB" id="A0A835VNT9"/>
<feature type="compositionally biased region" description="Low complexity" evidence="1">
    <location>
        <begin position="594"/>
        <end position="620"/>
    </location>
</feature>
<feature type="compositionally biased region" description="Low complexity" evidence="1">
    <location>
        <begin position="323"/>
        <end position="333"/>
    </location>
</feature>
<feature type="compositionally biased region" description="Gly residues" evidence="1">
    <location>
        <begin position="133"/>
        <end position="144"/>
    </location>
</feature>
<feature type="region of interest" description="Disordered" evidence="1">
    <location>
        <begin position="300"/>
        <end position="366"/>
    </location>
</feature>
<name>A0A835VNT9_CHLIN</name>
<feature type="region of interest" description="Disordered" evidence="1">
    <location>
        <begin position="1"/>
        <end position="103"/>
    </location>
</feature>
<evidence type="ECO:0000313" key="2">
    <source>
        <dbReference type="EMBL" id="KAG2422230.1"/>
    </source>
</evidence>
<gene>
    <name evidence="2" type="ORF">HXX76_016183</name>
</gene>
<feature type="compositionally biased region" description="Low complexity" evidence="1">
    <location>
        <begin position="120"/>
        <end position="132"/>
    </location>
</feature>
<feature type="region of interest" description="Disordered" evidence="1">
    <location>
        <begin position="116"/>
        <end position="155"/>
    </location>
</feature>
<sequence length="620" mass="59247">MRGDRDRAARPSFDGAAIGSPSTPKLPPLLELGPVSNDGYSSGGGGTPRKAALAGPMAALARGNSIPRRSSQPGASNTTFASSNANSNSGAASPMQLPGSASGRLCVPLELPLPRRSDDGLLSGSGAASPSAGGLGSGPSGFGGPRRPRLSHASSSRAFEGFSVAALGLGLGQGTEAAQGLPGSSSVPAPGVLAAGLSAVGLQHVGAAAAAGAGGAGAGGGGSGGGVGPTLGAVASFRSRRLSSFAGDRPSAAASGSNSPLVQAAVGSPASGRLLFSGNQLLPCPPPVPTAQGFSNISERPAQLSSPISPHASLIPGHGFGGSSPMPGSPLSSLANTETGAATQPGSGGRPMQPVPPPPWAAGGAAAGLAARSSKRLLMAAALSSPVMTSGGVAGGGCSTATTASGGLGAPAAAAVAGRVGAVAGGGSPLPRSSYDQISSPFETFSGSAAAAEAAAAPDAGGLGDAAPAPVCVDKRMNVEEEGDELQERGSGPPRASYSGMPSFQFRIESSGLDWGGASGSPNASPQVRSSSKRLTATQEHVDVQLHLVGSGGAVGPATWTPVGLPSPSPPGPVAGGGSQKQLLRRMGSQRRPGLATQTSLSASAGGAGVAATSGGSMTR</sequence>
<reference evidence="2" key="1">
    <citation type="journal article" date="2020" name="bioRxiv">
        <title>Comparative genomics of Chlamydomonas.</title>
        <authorList>
            <person name="Craig R.J."/>
            <person name="Hasan A.R."/>
            <person name="Ness R.W."/>
            <person name="Keightley P.D."/>
        </authorList>
    </citation>
    <scope>NUCLEOTIDE SEQUENCE</scope>
    <source>
        <strain evidence="2">SAG 7.73</strain>
    </source>
</reference>
<feature type="region of interest" description="Disordered" evidence="1">
    <location>
        <begin position="481"/>
        <end position="535"/>
    </location>
</feature>
<keyword evidence="3" id="KW-1185">Reference proteome</keyword>
<protein>
    <submittedName>
        <fullName evidence="2">Uncharacterized protein</fullName>
    </submittedName>
</protein>
<evidence type="ECO:0000256" key="1">
    <source>
        <dbReference type="SAM" id="MobiDB-lite"/>
    </source>
</evidence>
<proteinExistence type="predicted"/>
<feature type="region of interest" description="Disordered" evidence="1">
    <location>
        <begin position="559"/>
        <end position="620"/>
    </location>
</feature>
<comment type="caution">
    <text evidence="2">The sequence shown here is derived from an EMBL/GenBank/DDBJ whole genome shotgun (WGS) entry which is preliminary data.</text>
</comment>
<feature type="compositionally biased region" description="Polar residues" evidence="1">
    <location>
        <begin position="334"/>
        <end position="345"/>
    </location>
</feature>
<evidence type="ECO:0000313" key="3">
    <source>
        <dbReference type="Proteomes" id="UP000650467"/>
    </source>
</evidence>
<organism evidence="2 3">
    <name type="scientific">Chlamydomonas incerta</name>
    <dbReference type="NCBI Taxonomy" id="51695"/>
    <lineage>
        <taxon>Eukaryota</taxon>
        <taxon>Viridiplantae</taxon>
        <taxon>Chlorophyta</taxon>
        <taxon>core chlorophytes</taxon>
        <taxon>Chlorophyceae</taxon>
        <taxon>CS clade</taxon>
        <taxon>Chlamydomonadales</taxon>
        <taxon>Chlamydomonadaceae</taxon>
        <taxon>Chlamydomonas</taxon>
    </lineage>
</organism>
<accession>A0A835VNT9</accession>
<dbReference type="OrthoDB" id="10644146at2759"/>
<feature type="compositionally biased region" description="Low complexity" evidence="1">
    <location>
        <begin position="48"/>
        <end position="63"/>
    </location>
</feature>
<feature type="compositionally biased region" description="Low complexity" evidence="1">
    <location>
        <begin position="74"/>
        <end position="93"/>
    </location>
</feature>
<dbReference type="EMBL" id="JAEHOC010000136">
    <property type="protein sequence ID" value="KAG2422230.1"/>
    <property type="molecule type" value="Genomic_DNA"/>
</dbReference>
<feature type="compositionally biased region" description="Polar residues" evidence="1">
    <location>
        <begin position="520"/>
        <end position="535"/>
    </location>
</feature>
<dbReference type="Proteomes" id="UP000650467">
    <property type="component" value="Unassembled WGS sequence"/>
</dbReference>